<reference evidence="2 3" key="2">
    <citation type="submission" date="2019-01" db="EMBL/GenBank/DDBJ databases">
        <title>The decoding of complex shrimp genome reveals the adaptation for benthos swimmer, frequently molting mechanism and breeding impact on genome.</title>
        <authorList>
            <person name="Sun Y."/>
            <person name="Gao Y."/>
            <person name="Yu Y."/>
        </authorList>
    </citation>
    <scope>NUCLEOTIDE SEQUENCE [LARGE SCALE GENOMIC DNA]</scope>
    <source>
        <tissue evidence="2">Muscle</tissue>
    </source>
</reference>
<gene>
    <name evidence="2" type="ORF">C7M84_009776</name>
</gene>
<reference evidence="2 3" key="1">
    <citation type="submission" date="2018-04" db="EMBL/GenBank/DDBJ databases">
        <authorList>
            <person name="Zhang X."/>
            <person name="Yuan J."/>
            <person name="Li F."/>
            <person name="Xiang J."/>
        </authorList>
    </citation>
    <scope>NUCLEOTIDE SEQUENCE [LARGE SCALE GENOMIC DNA]</scope>
    <source>
        <tissue evidence="2">Muscle</tissue>
    </source>
</reference>
<keyword evidence="3" id="KW-1185">Reference proteome</keyword>
<dbReference type="AlphaFoldDB" id="A0A423T5V5"/>
<evidence type="ECO:0000313" key="3">
    <source>
        <dbReference type="Proteomes" id="UP000283509"/>
    </source>
</evidence>
<evidence type="ECO:0000256" key="1">
    <source>
        <dbReference type="SAM" id="SignalP"/>
    </source>
</evidence>
<protein>
    <submittedName>
        <fullName evidence="2">Uncharacterized protein</fullName>
    </submittedName>
</protein>
<feature type="chain" id="PRO_5019335764" evidence="1">
    <location>
        <begin position="19"/>
        <end position="141"/>
    </location>
</feature>
<dbReference type="OrthoDB" id="6364341at2759"/>
<name>A0A423T5V5_PENVA</name>
<keyword evidence="1" id="KW-0732">Signal</keyword>
<evidence type="ECO:0000313" key="2">
    <source>
        <dbReference type="EMBL" id="ROT71892.1"/>
    </source>
</evidence>
<dbReference type="Proteomes" id="UP000283509">
    <property type="component" value="Unassembled WGS sequence"/>
</dbReference>
<dbReference type="EMBL" id="QCYY01002234">
    <property type="protein sequence ID" value="ROT71892.1"/>
    <property type="molecule type" value="Genomic_DNA"/>
</dbReference>
<sequence>MKVLFSLFSLVALSTALGQREDVWCRCALMVDSDPMLYMVYDLGEAFIEACNTGRKHCFLSLQIRAATNEMDLWSHDDSGFTIGSNICQYLFSSYNVDQFNNKYVHGYYQVCGGPWEYTFQDSQQMLCCNMGIHEHCITRN</sequence>
<feature type="signal peptide" evidence="1">
    <location>
        <begin position="1"/>
        <end position="18"/>
    </location>
</feature>
<comment type="caution">
    <text evidence="2">The sequence shown here is derived from an EMBL/GenBank/DDBJ whole genome shotgun (WGS) entry which is preliminary data.</text>
</comment>
<proteinExistence type="predicted"/>
<accession>A0A423T5V5</accession>
<organism evidence="2 3">
    <name type="scientific">Penaeus vannamei</name>
    <name type="common">Whiteleg shrimp</name>
    <name type="synonym">Litopenaeus vannamei</name>
    <dbReference type="NCBI Taxonomy" id="6689"/>
    <lineage>
        <taxon>Eukaryota</taxon>
        <taxon>Metazoa</taxon>
        <taxon>Ecdysozoa</taxon>
        <taxon>Arthropoda</taxon>
        <taxon>Crustacea</taxon>
        <taxon>Multicrustacea</taxon>
        <taxon>Malacostraca</taxon>
        <taxon>Eumalacostraca</taxon>
        <taxon>Eucarida</taxon>
        <taxon>Decapoda</taxon>
        <taxon>Dendrobranchiata</taxon>
        <taxon>Penaeoidea</taxon>
        <taxon>Penaeidae</taxon>
        <taxon>Penaeus</taxon>
    </lineage>
</organism>